<organism evidence="2 3">
    <name type="scientific">Candidatus Curtissbacteria bacterium RIFCSPHIGHO2_02_FULL_40_17</name>
    <dbReference type="NCBI Taxonomy" id="1797715"/>
    <lineage>
        <taxon>Bacteria</taxon>
        <taxon>Candidatus Curtissiibacteriota</taxon>
    </lineage>
</organism>
<name>A0A1F5GGF0_9BACT</name>
<evidence type="ECO:0000313" key="2">
    <source>
        <dbReference type="EMBL" id="OGD90942.1"/>
    </source>
</evidence>
<keyword evidence="1" id="KW-0472">Membrane</keyword>
<protein>
    <submittedName>
        <fullName evidence="2">Uncharacterized protein</fullName>
    </submittedName>
</protein>
<keyword evidence="1" id="KW-1133">Transmembrane helix</keyword>
<proteinExistence type="predicted"/>
<reference evidence="2 3" key="1">
    <citation type="journal article" date="2016" name="Nat. Commun.">
        <title>Thousands of microbial genomes shed light on interconnected biogeochemical processes in an aquifer system.</title>
        <authorList>
            <person name="Anantharaman K."/>
            <person name="Brown C.T."/>
            <person name="Hug L.A."/>
            <person name="Sharon I."/>
            <person name="Castelle C.J."/>
            <person name="Probst A.J."/>
            <person name="Thomas B.C."/>
            <person name="Singh A."/>
            <person name="Wilkins M.J."/>
            <person name="Karaoz U."/>
            <person name="Brodie E.L."/>
            <person name="Williams K.H."/>
            <person name="Hubbard S.S."/>
            <person name="Banfield J.F."/>
        </authorList>
    </citation>
    <scope>NUCLEOTIDE SEQUENCE [LARGE SCALE GENOMIC DNA]</scope>
</reference>
<feature type="transmembrane region" description="Helical" evidence="1">
    <location>
        <begin position="6"/>
        <end position="23"/>
    </location>
</feature>
<evidence type="ECO:0000256" key="1">
    <source>
        <dbReference type="SAM" id="Phobius"/>
    </source>
</evidence>
<dbReference type="AlphaFoldDB" id="A0A1F5GGF0"/>
<feature type="transmembrane region" description="Helical" evidence="1">
    <location>
        <begin position="35"/>
        <end position="55"/>
    </location>
</feature>
<sequence>MLAFFAHPFVLGFVLAYLWNMTERQMKGKTASQKAWQFAQPYFIVATIPGMYISYTSFQISALMVGVWTITGLLEAYAAGLVFAKT</sequence>
<gene>
    <name evidence="2" type="ORF">A3D81_00415</name>
</gene>
<keyword evidence="1" id="KW-0812">Transmembrane</keyword>
<evidence type="ECO:0000313" key="3">
    <source>
        <dbReference type="Proteomes" id="UP000178492"/>
    </source>
</evidence>
<dbReference type="Proteomes" id="UP000178492">
    <property type="component" value="Unassembled WGS sequence"/>
</dbReference>
<comment type="caution">
    <text evidence="2">The sequence shown here is derived from an EMBL/GenBank/DDBJ whole genome shotgun (WGS) entry which is preliminary data.</text>
</comment>
<feature type="transmembrane region" description="Helical" evidence="1">
    <location>
        <begin position="61"/>
        <end position="84"/>
    </location>
</feature>
<dbReference type="EMBL" id="MFBE01000027">
    <property type="protein sequence ID" value="OGD90942.1"/>
    <property type="molecule type" value="Genomic_DNA"/>
</dbReference>
<dbReference type="STRING" id="1797715.A3D81_00415"/>
<accession>A0A1F5GGF0</accession>